<evidence type="ECO:0000313" key="1">
    <source>
        <dbReference type="EMBL" id="KAK2664747.1"/>
    </source>
</evidence>
<accession>A0AAD9XSL1</accession>
<dbReference type="PANTHER" id="PTHR33739:SF7">
    <property type="entry name" value="MEDIATOR OF RNA POLYMERASE II TRANSCRIPTION SUBUNIT 33B"/>
    <property type="match status" value="1"/>
</dbReference>
<dbReference type="PANTHER" id="PTHR33739">
    <property type="entry name" value="OS07G0681500 PROTEIN"/>
    <property type="match status" value="1"/>
</dbReference>
<organism evidence="1 2">
    <name type="scientific">Dipteronia dyeriana</name>
    <dbReference type="NCBI Taxonomy" id="168575"/>
    <lineage>
        <taxon>Eukaryota</taxon>
        <taxon>Viridiplantae</taxon>
        <taxon>Streptophyta</taxon>
        <taxon>Embryophyta</taxon>
        <taxon>Tracheophyta</taxon>
        <taxon>Spermatophyta</taxon>
        <taxon>Magnoliopsida</taxon>
        <taxon>eudicotyledons</taxon>
        <taxon>Gunneridae</taxon>
        <taxon>Pentapetalae</taxon>
        <taxon>rosids</taxon>
        <taxon>malvids</taxon>
        <taxon>Sapindales</taxon>
        <taxon>Sapindaceae</taxon>
        <taxon>Hippocastanoideae</taxon>
        <taxon>Acereae</taxon>
        <taxon>Dipteronia</taxon>
    </lineage>
</organism>
<dbReference type="GO" id="GO:0016592">
    <property type="term" value="C:mediator complex"/>
    <property type="evidence" value="ECO:0007669"/>
    <property type="project" value="InterPro"/>
</dbReference>
<gene>
    <name evidence="1" type="ORF">Ddye_003321</name>
</gene>
<evidence type="ECO:0000313" key="2">
    <source>
        <dbReference type="Proteomes" id="UP001280121"/>
    </source>
</evidence>
<dbReference type="Proteomes" id="UP001280121">
    <property type="component" value="Unassembled WGS sequence"/>
</dbReference>
<protein>
    <submittedName>
        <fullName evidence="1">Uncharacterized protein</fullName>
    </submittedName>
</protein>
<sequence length="116" mass="12552">MDSFPQLKRRYRQNQECIVSTLYGLVQGTTVHQVVDAFLNMMFRKINKSGTPLIPATSGSTNSSGLGAEDASIRLKVPAWDILEATPFVFEAAVTACAHGKLSPRELTVGLSNILG</sequence>
<dbReference type="GO" id="GO:2000762">
    <property type="term" value="P:regulation of phenylpropanoid metabolic process"/>
    <property type="evidence" value="ECO:0007669"/>
    <property type="project" value="InterPro"/>
</dbReference>
<dbReference type="InterPro" id="IPR039638">
    <property type="entry name" value="MED33A/B"/>
</dbReference>
<dbReference type="AlphaFoldDB" id="A0AAD9XSL1"/>
<name>A0AAD9XSL1_9ROSI</name>
<keyword evidence="2" id="KW-1185">Reference proteome</keyword>
<comment type="caution">
    <text evidence="1">The sequence shown here is derived from an EMBL/GenBank/DDBJ whole genome shotgun (WGS) entry which is preliminary data.</text>
</comment>
<proteinExistence type="predicted"/>
<reference evidence="1" key="1">
    <citation type="journal article" date="2023" name="Plant J.">
        <title>Genome sequences and population genomics provide insights into the demographic history, inbreeding, and mutation load of two 'living fossil' tree species of Dipteronia.</title>
        <authorList>
            <person name="Feng Y."/>
            <person name="Comes H.P."/>
            <person name="Chen J."/>
            <person name="Zhu S."/>
            <person name="Lu R."/>
            <person name="Zhang X."/>
            <person name="Li P."/>
            <person name="Qiu J."/>
            <person name="Olsen K.M."/>
            <person name="Qiu Y."/>
        </authorList>
    </citation>
    <scope>NUCLEOTIDE SEQUENCE</scope>
    <source>
        <strain evidence="1">KIB01</strain>
    </source>
</reference>
<dbReference type="EMBL" id="JANJYI010000001">
    <property type="protein sequence ID" value="KAK2664747.1"/>
    <property type="molecule type" value="Genomic_DNA"/>
</dbReference>